<evidence type="ECO:0000313" key="2">
    <source>
        <dbReference type="EMBL" id="OKP03394.1"/>
    </source>
</evidence>
<sequence length="295" mass="32682">MRPTDRDFASTQRVELSTSSDLTGVVLLVPPDPLRSNHRPTTSATILLWSKNHLQRSPALPSNPAKRARLSGPYSEPKQSQKRKRASSIAPPPKTGSHTVRDTPSKSCKTGRSDPVPDHGQKRKAHLKTVSQNLRDGEGVAERRDHPAGEKAVTNLTVYQDGKLCNLKPEAHCTIIHRAARLMRQHWSDDHRDVKPLIPKFKPAEVSSKTVDEGLMRQYTVPVTCQKLRGAVPGESRYFLIKIPDAAPESKPRSRDVQKTQTTAHASPPSFSPKPTKPEKAIKSNGACPKPRRKD</sequence>
<dbReference type="AlphaFoldDB" id="A0A1Q5TT33"/>
<gene>
    <name evidence="2" type="ORF">PENSUB_6897</name>
</gene>
<feature type="region of interest" description="Disordered" evidence="1">
    <location>
        <begin position="243"/>
        <end position="295"/>
    </location>
</feature>
<dbReference type="EMBL" id="MNBE01000618">
    <property type="protein sequence ID" value="OKP03394.1"/>
    <property type="molecule type" value="Genomic_DNA"/>
</dbReference>
<proteinExistence type="predicted"/>
<feature type="compositionally biased region" description="Basic and acidic residues" evidence="1">
    <location>
        <begin position="111"/>
        <end position="120"/>
    </location>
</feature>
<evidence type="ECO:0000256" key="1">
    <source>
        <dbReference type="SAM" id="MobiDB-lite"/>
    </source>
</evidence>
<dbReference type="Proteomes" id="UP000186955">
    <property type="component" value="Unassembled WGS sequence"/>
</dbReference>
<keyword evidence="3" id="KW-1185">Reference proteome</keyword>
<protein>
    <submittedName>
        <fullName evidence="2">Uncharacterized protein</fullName>
    </submittedName>
</protein>
<name>A0A1Q5TT33_9EURO</name>
<organism evidence="2 3">
    <name type="scientific">Penicillium subrubescens</name>
    <dbReference type="NCBI Taxonomy" id="1316194"/>
    <lineage>
        <taxon>Eukaryota</taxon>
        <taxon>Fungi</taxon>
        <taxon>Dikarya</taxon>
        <taxon>Ascomycota</taxon>
        <taxon>Pezizomycotina</taxon>
        <taxon>Eurotiomycetes</taxon>
        <taxon>Eurotiomycetidae</taxon>
        <taxon>Eurotiales</taxon>
        <taxon>Aspergillaceae</taxon>
        <taxon>Penicillium</taxon>
    </lineage>
</organism>
<comment type="caution">
    <text evidence="2">The sequence shown here is derived from an EMBL/GenBank/DDBJ whole genome shotgun (WGS) entry which is preliminary data.</text>
</comment>
<accession>A0A1Q5TT33</accession>
<evidence type="ECO:0000313" key="3">
    <source>
        <dbReference type="Proteomes" id="UP000186955"/>
    </source>
</evidence>
<feature type="compositionally biased region" description="Basic and acidic residues" evidence="1">
    <location>
        <begin position="248"/>
        <end position="258"/>
    </location>
</feature>
<reference evidence="2 3" key="1">
    <citation type="submission" date="2016-10" db="EMBL/GenBank/DDBJ databases">
        <title>Genome sequence of the ascomycete fungus Penicillium subrubescens.</title>
        <authorList>
            <person name="De Vries R.P."/>
            <person name="Peng M."/>
            <person name="Dilokpimol A."/>
            <person name="Hilden K."/>
            <person name="Makela M.R."/>
            <person name="Grigoriev I."/>
            <person name="Riley R."/>
            <person name="Granchi Z."/>
        </authorList>
    </citation>
    <scope>NUCLEOTIDE SEQUENCE [LARGE SCALE GENOMIC DNA]</scope>
    <source>
        <strain evidence="2 3">CBS 132785</strain>
    </source>
</reference>
<feature type="region of interest" description="Disordered" evidence="1">
    <location>
        <begin position="56"/>
        <end position="146"/>
    </location>
</feature>
<feature type="compositionally biased region" description="Basic and acidic residues" evidence="1">
    <location>
        <begin position="135"/>
        <end position="146"/>
    </location>
</feature>